<feature type="compositionally biased region" description="Polar residues" evidence="1">
    <location>
        <begin position="20"/>
        <end position="38"/>
    </location>
</feature>
<reference evidence="2" key="1">
    <citation type="submission" date="2022-07" db="EMBL/GenBank/DDBJ databases">
        <title>Genome Sequence of Agrocybe chaxingu.</title>
        <authorList>
            <person name="Buettner E."/>
        </authorList>
    </citation>
    <scope>NUCLEOTIDE SEQUENCE</scope>
    <source>
        <strain evidence="2">MP-N11</strain>
    </source>
</reference>
<feature type="region of interest" description="Disordered" evidence="1">
    <location>
        <begin position="20"/>
        <end position="40"/>
    </location>
</feature>
<evidence type="ECO:0000313" key="2">
    <source>
        <dbReference type="EMBL" id="KAJ3500499.1"/>
    </source>
</evidence>
<protein>
    <submittedName>
        <fullName evidence="2">Uncharacterized protein</fullName>
    </submittedName>
</protein>
<sequence length="338" mass="37579">MLVQARDVISAHARVLRATPQQSTTTALGNPNQLLSNVPSPPTPRMPWPAYVSNTFDAIPGGVNGATDESLFYGPYNTLLTYLFPPTDNYMISPQFKRPPEGRSIDFTTVFIVQRAFHPVCFLEIKPPGDYMHRSSRAAADDQMRTRFFDLADVVELPVIHGVSALGTRLCFYSYARDNNILDPPRIPPDVERMNDVAPAARWNFDVLSDEGVARMTQVANEVKAMVAQHAWFPLNTIALSGLFSLVMAFLTTLGDRVVRGEDEGKVVKCMECCTTTKLVNDSGKVKLEVAVIARAICSVQHHLHPLEQLLDAPVVKLRVLEQLMESRDVTRASELEK</sequence>
<name>A0A9W8JSL3_9AGAR</name>
<proteinExistence type="predicted"/>
<organism evidence="2 3">
    <name type="scientific">Agrocybe chaxingu</name>
    <dbReference type="NCBI Taxonomy" id="84603"/>
    <lineage>
        <taxon>Eukaryota</taxon>
        <taxon>Fungi</taxon>
        <taxon>Dikarya</taxon>
        <taxon>Basidiomycota</taxon>
        <taxon>Agaricomycotina</taxon>
        <taxon>Agaricomycetes</taxon>
        <taxon>Agaricomycetidae</taxon>
        <taxon>Agaricales</taxon>
        <taxon>Agaricineae</taxon>
        <taxon>Strophariaceae</taxon>
        <taxon>Agrocybe</taxon>
    </lineage>
</organism>
<evidence type="ECO:0000313" key="3">
    <source>
        <dbReference type="Proteomes" id="UP001148786"/>
    </source>
</evidence>
<evidence type="ECO:0000256" key="1">
    <source>
        <dbReference type="SAM" id="MobiDB-lite"/>
    </source>
</evidence>
<dbReference type="Proteomes" id="UP001148786">
    <property type="component" value="Unassembled WGS sequence"/>
</dbReference>
<accession>A0A9W8JSL3</accession>
<dbReference type="EMBL" id="JANKHO010001594">
    <property type="protein sequence ID" value="KAJ3500499.1"/>
    <property type="molecule type" value="Genomic_DNA"/>
</dbReference>
<dbReference type="AlphaFoldDB" id="A0A9W8JSL3"/>
<gene>
    <name evidence="2" type="ORF">NLJ89_g9769</name>
</gene>
<dbReference type="OrthoDB" id="5362978at2759"/>
<keyword evidence="3" id="KW-1185">Reference proteome</keyword>
<comment type="caution">
    <text evidence="2">The sequence shown here is derived from an EMBL/GenBank/DDBJ whole genome shotgun (WGS) entry which is preliminary data.</text>
</comment>